<evidence type="ECO:0000256" key="3">
    <source>
        <dbReference type="ARBA" id="ARBA00005995"/>
    </source>
</evidence>
<evidence type="ECO:0000313" key="9">
    <source>
        <dbReference type="EMBL" id="GFR64874.1"/>
    </source>
</evidence>
<feature type="binding site" evidence="6">
    <location>
        <position position="358"/>
    </location>
    <ligand>
        <name>substrate</name>
    </ligand>
</feature>
<dbReference type="AlphaFoldDB" id="A0AAV4EV64"/>
<evidence type="ECO:0000256" key="2">
    <source>
        <dbReference type="ARBA" id="ARBA00004362"/>
    </source>
</evidence>
<accession>A0AAV4EV64</accession>
<evidence type="ECO:0000256" key="5">
    <source>
        <dbReference type="ARBA" id="ARBA00048448"/>
    </source>
</evidence>
<feature type="binding site" evidence="6">
    <location>
        <position position="441"/>
    </location>
    <ligand>
        <name>FAD</name>
        <dbReference type="ChEBI" id="CHEBI:57692"/>
    </ligand>
</feature>
<comment type="caution">
    <text evidence="9">The sequence shown here is derived from an EMBL/GenBank/DDBJ whole genome shotgun (WGS) entry which is preliminary data.</text>
</comment>
<evidence type="ECO:0000256" key="6">
    <source>
        <dbReference type="PIRSR" id="PIRSR601613-1"/>
    </source>
</evidence>
<dbReference type="PRINTS" id="PR00757">
    <property type="entry name" value="AMINEOXDASEF"/>
</dbReference>
<dbReference type="GO" id="GO:0008131">
    <property type="term" value="F:primary methylamine oxidase activity"/>
    <property type="evidence" value="ECO:0007669"/>
    <property type="project" value="UniProtKB-ARBA"/>
</dbReference>
<dbReference type="Pfam" id="PF01593">
    <property type="entry name" value="Amino_oxidase"/>
    <property type="match status" value="1"/>
</dbReference>
<dbReference type="Gene3D" id="3.90.660.10">
    <property type="match status" value="1"/>
</dbReference>
<name>A0AAV4EV64_9GAST</name>
<dbReference type="PANTHER" id="PTHR43563">
    <property type="entry name" value="AMINE OXIDASE"/>
    <property type="match status" value="1"/>
</dbReference>
<keyword evidence="7" id="KW-0285">Flavoprotein</keyword>
<feature type="domain" description="Amine oxidase" evidence="8">
    <location>
        <begin position="15"/>
        <end position="465"/>
    </location>
</feature>
<feature type="transmembrane region" description="Helical" evidence="7">
    <location>
        <begin position="6"/>
        <end position="24"/>
    </location>
</feature>
<keyword evidence="7" id="KW-0472">Membrane</keyword>
<dbReference type="SUPFAM" id="SSF54373">
    <property type="entry name" value="FAD-linked reductases, C-terminal domain"/>
    <property type="match status" value="1"/>
</dbReference>
<reference evidence="9 10" key="1">
    <citation type="journal article" date="2021" name="Elife">
        <title>Chloroplast acquisition without the gene transfer in kleptoplastic sea slugs, Plakobranchus ocellatus.</title>
        <authorList>
            <person name="Maeda T."/>
            <person name="Takahashi S."/>
            <person name="Yoshida T."/>
            <person name="Shimamura S."/>
            <person name="Takaki Y."/>
            <person name="Nagai Y."/>
            <person name="Toyoda A."/>
            <person name="Suzuki Y."/>
            <person name="Arimoto A."/>
            <person name="Ishii H."/>
            <person name="Satoh N."/>
            <person name="Nishiyama T."/>
            <person name="Hasebe M."/>
            <person name="Maruyama T."/>
            <person name="Minagawa J."/>
            <person name="Obokata J."/>
            <person name="Shigenobu S."/>
        </authorList>
    </citation>
    <scope>NUCLEOTIDE SEQUENCE [LARGE SCALE GENOMIC DNA]</scope>
</reference>
<dbReference type="InterPro" id="IPR002937">
    <property type="entry name" value="Amino_oxidase"/>
</dbReference>
<evidence type="ECO:0000256" key="4">
    <source>
        <dbReference type="ARBA" id="ARBA00023002"/>
    </source>
</evidence>
<dbReference type="SUPFAM" id="SSF51905">
    <property type="entry name" value="FAD/NAD(P)-binding domain"/>
    <property type="match status" value="1"/>
</dbReference>
<keyword evidence="7" id="KW-0274">FAD</keyword>
<sequence>MSENQFDVIVIGGGISGLTAAYTVRKRMPHARVVVLEGKDRVGGRTLTVPLVGSSGVDNWDLGGQWVGTDQRHVMQLLSELGLDTYPQFSVGEKLQRLGGSKVTSYSSDIPSLSFWALIDLYWHMAKTDGYQRELDPLDPFSHPKAKEWDAMTIGGFLDQTIYTQGARDAVEAAVRVVLGCEPNQVSFLFYLVYVHLAGGLQKLLEQKDGAAQELKIKGGAQRISLELATSLGADAVKLGDPVRSVDQTDDAVKVITQSGWQASSSYVIVATPPKAMEHMTFTPELSSLRRSLMKFMPMGSLTKVILTYETAFWRDAGLSGEVVSNGGGPVLTLCPTGPICLTYDATTEKGSPALVAFLGGNLAVAYASVTAKQRQEAVLEHLGVFFGPQVRKFLDYAEKDWNLEPFSFGSPVAFLSPGGMDVFTATVRKPEGRLHFAGTETATVWSGYMSGAVQAGEASALAVLHRLDPSYLSMDDLETIVPFLAQDHQAGGDRNGTVGSPVMKHARKQSGPFWWVVSTALGVGLVLGAVYLANHALKSPDLELS</sequence>
<dbReference type="Proteomes" id="UP000762676">
    <property type="component" value="Unassembled WGS sequence"/>
</dbReference>
<proteinExistence type="inferred from homology"/>
<dbReference type="InterPro" id="IPR001613">
    <property type="entry name" value="Flavin_amine_oxidase"/>
</dbReference>
<keyword evidence="7" id="KW-0812">Transmembrane</keyword>
<evidence type="ECO:0000256" key="1">
    <source>
        <dbReference type="ARBA" id="ARBA00001974"/>
    </source>
</evidence>
<dbReference type="GO" id="GO:0097621">
    <property type="term" value="F:monoamine oxidase activity"/>
    <property type="evidence" value="ECO:0007669"/>
    <property type="project" value="UniProtKB-EC"/>
</dbReference>
<feature type="transmembrane region" description="Helical" evidence="7">
    <location>
        <begin position="514"/>
        <end position="534"/>
    </location>
</feature>
<keyword evidence="10" id="KW-1185">Reference proteome</keyword>
<dbReference type="EMBL" id="BMAT01011004">
    <property type="protein sequence ID" value="GFR64874.1"/>
    <property type="molecule type" value="Genomic_DNA"/>
</dbReference>
<dbReference type="InterPro" id="IPR050703">
    <property type="entry name" value="Flavin_MAO"/>
</dbReference>
<evidence type="ECO:0000256" key="7">
    <source>
        <dbReference type="RuleBase" id="RU362067"/>
    </source>
</evidence>
<dbReference type="Gene3D" id="3.50.50.60">
    <property type="entry name" value="FAD/NAD(P)-binding domain"/>
    <property type="match status" value="1"/>
</dbReference>
<dbReference type="Gene3D" id="1.10.405.10">
    <property type="entry name" value="Guanine Nucleotide Dissociation Inhibitor, domain 1"/>
    <property type="match status" value="1"/>
</dbReference>
<feature type="binding site" evidence="6">
    <location>
        <position position="243"/>
    </location>
    <ligand>
        <name>FAD</name>
        <dbReference type="ChEBI" id="CHEBI:57692"/>
    </ligand>
</feature>
<comment type="similarity">
    <text evidence="3 7">Belongs to the flavin monoamine oxidase family.</text>
</comment>
<organism evidence="9 10">
    <name type="scientific">Elysia marginata</name>
    <dbReference type="NCBI Taxonomy" id="1093978"/>
    <lineage>
        <taxon>Eukaryota</taxon>
        <taxon>Metazoa</taxon>
        <taxon>Spiralia</taxon>
        <taxon>Lophotrochozoa</taxon>
        <taxon>Mollusca</taxon>
        <taxon>Gastropoda</taxon>
        <taxon>Heterobranchia</taxon>
        <taxon>Euthyneura</taxon>
        <taxon>Panpulmonata</taxon>
        <taxon>Sacoglossa</taxon>
        <taxon>Placobranchoidea</taxon>
        <taxon>Plakobranchidae</taxon>
        <taxon>Elysia</taxon>
    </lineage>
</organism>
<feature type="binding site" evidence="6">
    <location>
        <position position="16"/>
    </location>
    <ligand>
        <name>FAD</name>
        <dbReference type="ChEBI" id="CHEBI:57692"/>
    </ligand>
</feature>
<gene>
    <name evidence="9" type="ORF">ElyMa_005517100</name>
</gene>
<protein>
    <recommendedName>
        <fullName evidence="7">Amine oxidase</fullName>
        <ecNumber evidence="7">1.4.3.-</ecNumber>
    </recommendedName>
</protein>
<comment type="catalytic activity">
    <reaction evidence="5">
        <text>a secondary aliphatic amine + O2 + H2O = a primary amine + an aldehyde + H2O2</text>
        <dbReference type="Rhea" id="RHEA:26414"/>
        <dbReference type="ChEBI" id="CHEBI:15377"/>
        <dbReference type="ChEBI" id="CHEBI:15379"/>
        <dbReference type="ChEBI" id="CHEBI:16240"/>
        <dbReference type="ChEBI" id="CHEBI:17478"/>
        <dbReference type="ChEBI" id="CHEBI:58855"/>
        <dbReference type="ChEBI" id="CHEBI:65296"/>
        <dbReference type="EC" id="1.4.3.4"/>
    </reaction>
</comment>
<keyword evidence="4 7" id="KW-0560">Oxidoreductase</keyword>
<dbReference type="InterPro" id="IPR036188">
    <property type="entry name" value="FAD/NAD-bd_sf"/>
</dbReference>
<dbReference type="EC" id="1.4.3.-" evidence="7"/>
<dbReference type="PANTHER" id="PTHR43563:SF14">
    <property type="entry name" value="AMINE OXIDASE"/>
    <property type="match status" value="1"/>
</dbReference>
<comment type="subcellular location">
    <subcellularLocation>
        <location evidence="2">Mitochondrion outer membrane</location>
        <topology evidence="2">Single-pass type IV membrane protein</topology>
        <orientation evidence="2">Cytoplasmic side</orientation>
    </subcellularLocation>
</comment>
<evidence type="ECO:0000313" key="10">
    <source>
        <dbReference type="Proteomes" id="UP000762676"/>
    </source>
</evidence>
<dbReference type="GO" id="GO:0005741">
    <property type="term" value="C:mitochondrial outer membrane"/>
    <property type="evidence" value="ECO:0007669"/>
    <property type="project" value="UniProtKB-SubCell"/>
</dbReference>
<keyword evidence="7" id="KW-1133">Transmembrane helix</keyword>
<comment type="cofactor">
    <cofactor evidence="1 7">
        <name>FAD</name>
        <dbReference type="ChEBI" id="CHEBI:57692"/>
    </cofactor>
</comment>
<evidence type="ECO:0000259" key="8">
    <source>
        <dbReference type="Pfam" id="PF01593"/>
    </source>
</evidence>